<organism evidence="6 7">
    <name type="scientific">Phormidesmis priestleyi</name>
    <dbReference type="NCBI Taxonomy" id="268141"/>
    <lineage>
        <taxon>Bacteria</taxon>
        <taxon>Bacillati</taxon>
        <taxon>Cyanobacteriota</taxon>
        <taxon>Cyanophyceae</taxon>
        <taxon>Leptolyngbyales</taxon>
        <taxon>Leptolyngbyaceae</taxon>
        <taxon>Phormidesmis</taxon>
    </lineage>
</organism>
<evidence type="ECO:0000259" key="5">
    <source>
        <dbReference type="Pfam" id="PF13175"/>
    </source>
</evidence>
<sequence length="1003" mass="115422">MIPKQLTLQNFLSYREVTLDFDGLHVACDCGPNGAGKSSLLEAIAWCVWGQSRVSAEDDIIRQGAAEAQVSFCFEHSGQIYRIIRRRRRAQTSGLEFQIKTDSTFKSITQKGVRATQQYILSQIKIDYETFVNSAYLRQGRADEFMLKGASDRKQVLADLLKLNRYDYLAEQAKEQARTYRAQLQPLEALLVRLSAQIASREETMAAHQQLQQQVKQHRVTQQQQQQALGQLKQQQEQRRLQQQQLALIQQQQQHQQQTLSATEITLEQVQQQLRQTEAMLAQADDICHQYQQLISLRDAEAKMVERCQLYQAAQTQRLQLQQQVNEQQQQQQAKIAQITAQLEHLEAQIQAAEQTLENKAEVIHKLEQLKAAKKELHQLNRSEAQSSPLRLRLRQIEAQIEQAHTRLVTRIEELDNRQMQMSSQQTQVPQLVQAAVEVSHRIAYLEQRREYQEALRQKGLERRNFMERLQANQLHHQMAIAQHNQTLTQLEDPDAACCPLCEQPLAGQRWQALRDRTLTERDEVQNQIWAIREQLAVSDSEIQVLRQEYRVLEEELAKYAPILEERGQLKAKLSSVGKLQDQLQAMTAERAQLERCLQANEYAEVLQAERQQVQTEIEGMNYDERNHALLKSQVDRLRWSELRYAEIKQAERRLQTLQTQQPQLEAELQTLRQVGHNAENSQTHQQALAAVEGRLADIDYSVTEHNHLREKLRQAEPWQSRYHALQQAQTQQTNQQEKIAQLSAVRADQTIAQQATASQIADLQQQLLAPADPQTAITALEKAIETHQEQRDHQLSQLGRMQQQLSQLDTVQTQLEQQQKTLDDIRHKYQVYRSLAEAFGRNGIQALMIENLLPQLEAETNQILSRLSDHQLHVQFVTQRAGRRGKKLIDTLDILIADIKGTRPYETYSGGETFRVNFAIRLAIARLLAMRSGTALQMLIVDEGFGTQDQAGCDRLIAAIEAIAPDFACILTITHMPHFRDAFQTRIDVSKNNEGSHITISE</sequence>
<name>A0A2W4Y001_9CYAN</name>
<gene>
    <name evidence="6" type="ORF">DCF15_00170</name>
</gene>
<dbReference type="PANTHER" id="PTHR32114:SF2">
    <property type="entry name" value="ABC TRANSPORTER ABCH.3"/>
    <property type="match status" value="1"/>
</dbReference>
<evidence type="ECO:0000256" key="3">
    <source>
        <dbReference type="ARBA" id="ARBA00013368"/>
    </source>
</evidence>
<dbReference type="Proteomes" id="UP000249794">
    <property type="component" value="Unassembled WGS sequence"/>
</dbReference>
<evidence type="ECO:0000313" key="7">
    <source>
        <dbReference type="Proteomes" id="UP000249794"/>
    </source>
</evidence>
<comment type="subunit">
    <text evidence="2">Heterodimer of SbcC and SbcD.</text>
</comment>
<comment type="similarity">
    <text evidence="1">Belongs to the SMC family. SbcC subfamily.</text>
</comment>
<dbReference type="GO" id="GO:0016887">
    <property type="term" value="F:ATP hydrolysis activity"/>
    <property type="evidence" value="ECO:0007669"/>
    <property type="project" value="InterPro"/>
</dbReference>
<evidence type="ECO:0000256" key="2">
    <source>
        <dbReference type="ARBA" id="ARBA00011322"/>
    </source>
</evidence>
<reference evidence="6 7" key="2">
    <citation type="submission" date="2018-06" db="EMBL/GenBank/DDBJ databases">
        <title>Metagenomic assembly of (sub)arctic Cyanobacteria and their associated microbiome from non-axenic cultures.</title>
        <authorList>
            <person name="Baurain D."/>
        </authorList>
    </citation>
    <scope>NUCLEOTIDE SEQUENCE [LARGE SCALE GENOMIC DNA]</scope>
    <source>
        <strain evidence="6">ULC027bin1</strain>
    </source>
</reference>
<feature type="coiled-coil region" evidence="4">
    <location>
        <begin position="778"/>
        <end position="829"/>
    </location>
</feature>
<feature type="coiled-coil region" evidence="4">
    <location>
        <begin position="536"/>
        <end position="624"/>
    </location>
</feature>
<feature type="domain" description="Endonuclease GajA/Old nuclease/RecF-like AAA" evidence="5">
    <location>
        <begin position="4"/>
        <end position="375"/>
    </location>
</feature>
<feature type="coiled-coil region" evidence="4">
    <location>
        <begin position="170"/>
        <end position="287"/>
    </location>
</feature>
<dbReference type="AlphaFoldDB" id="A0A2W4Y001"/>
<evidence type="ECO:0000256" key="1">
    <source>
        <dbReference type="ARBA" id="ARBA00006930"/>
    </source>
</evidence>
<keyword evidence="6" id="KW-0547">Nucleotide-binding</keyword>
<dbReference type="GO" id="GO:0005524">
    <property type="term" value="F:ATP binding"/>
    <property type="evidence" value="ECO:0007669"/>
    <property type="project" value="UniProtKB-KW"/>
</dbReference>
<evidence type="ECO:0000313" key="6">
    <source>
        <dbReference type="EMBL" id="PZO61352.1"/>
    </source>
</evidence>
<keyword evidence="4" id="KW-0175">Coiled coil</keyword>
<dbReference type="SUPFAM" id="SSF52540">
    <property type="entry name" value="P-loop containing nucleoside triphosphate hydrolases"/>
    <property type="match status" value="1"/>
</dbReference>
<dbReference type="SUPFAM" id="SSF75712">
    <property type="entry name" value="Rad50 coiled-coil Zn hook"/>
    <property type="match status" value="1"/>
</dbReference>
<dbReference type="Pfam" id="PF13175">
    <property type="entry name" value="AAA_15"/>
    <property type="match status" value="1"/>
</dbReference>
<dbReference type="GO" id="GO:0006302">
    <property type="term" value="P:double-strand break repair"/>
    <property type="evidence" value="ECO:0007669"/>
    <property type="project" value="InterPro"/>
</dbReference>
<evidence type="ECO:0000256" key="4">
    <source>
        <dbReference type="SAM" id="Coils"/>
    </source>
</evidence>
<dbReference type="PANTHER" id="PTHR32114">
    <property type="entry name" value="ABC TRANSPORTER ABCH.3"/>
    <property type="match status" value="1"/>
</dbReference>
<dbReference type="Gene3D" id="1.10.287.510">
    <property type="entry name" value="Helix hairpin bin"/>
    <property type="match status" value="1"/>
</dbReference>
<dbReference type="EMBL" id="QBMP01000001">
    <property type="protein sequence ID" value="PZO61352.1"/>
    <property type="molecule type" value="Genomic_DNA"/>
</dbReference>
<accession>A0A2W4Y001</accession>
<keyword evidence="6" id="KW-0067">ATP-binding</keyword>
<dbReference type="Gene3D" id="3.40.50.300">
    <property type="entry name" value="P-loop containing nucleotide triphosphate hydrolases"/>
    <property type="match status" value="2"/>
</dbReference>
<dbReference type="InterPro" id="IPR027417">
    <property type="entry name" value="P-loop_NTPase"/>
</dbReference>
<dbReference type="InterPro" id="IPR041685">
    <property type="entry name" value="AAA_GajA/Old/RecF-like"/>
</dbReference>
<reference evidence="7" key="1">
    <citation type="submission" date="2018-04" db="EMBL/GenBank/DDBJ databases">
        <authorList>
            <person name="Cornet L."/>
        </authorList>
    </citation>
    <scope>NUCLEOTIDE SEQUENCE [LARGE SCALE GENOMIC DNA]</scope>
</reference>
<proteinExistence type="inferred from homology"/>
<feature type="coiled-coil region" evidence="4">
    <location>
        <begin position="311"/>
        <end position="383"/>
    </location>
</feature>
<comment type="caution">
    <text evidence="6">The sequence shown here is derived from an EMBL/GenBank/DDBJ whole genome shotgun (WGS) entry which is preliminary data.</text>
</comment>
<feature type="coiled-coil region" evidence="4">
    <location>
        <begin position="648"/>
        <end position="675"/>
    </location>
</feature>
<protein>
    <recommendedName>
        <fullName evidence="3">Nuclease SbcCD subunit C</fullName>
    </recommendedName>
</protein>